<organism evidence="7 8">
    <name type="scientific">Sphingomonas quercus</name>
    <dbReference type="NCBI Taxonomy" id="2842451"/>
    <lineage>
        <taxon>Bacteria</taxon>
        <taxon>Pseudomonadati</taxon>
        <taxon>Pseudomonadota</taxon>
        <taxon>Alphaproteobacteria</taxon>
        <taxon>Sphingomonadales</taxon>
        <taxon>Sphingomonadaceae</taxon>
        <taxon>Sphingomonas</taxon>
    </lineage>
</organism>
<evidence type="ECO:0000259" key="6">
    <source>
        <dbReference type="PROSITE" id="PS50122"/>
    </source>
</evidence>
<dbReference type="PANTHER" id="PTHR42872">
    <property type="entry name" value="PROTEIN-GLUTAMATE METHYLESTERASE/PROTEIN-GLUTAMINE GLUTAMINASE"/>
    <property type="match status" value="1"/>
</dbReference>
<accession>A0ABS6BJB2</accession>
<evidence type="ECO:0000313" key="8">
    <source>
        <dbReference type="Proteomes" id="UP000776276"/>
    </source>
</evidence>
<evidence type="ECO:0000256" key="1">
    <source>
        <dbReference type="ARBA" id="ARBA00022490"/>
    </source>
</evidence>
<protein>
    <submittedName>
        <fullName evidence="7">Response regulator</fullName>
    </submittedName>
</protein>
<dbReference type="PANTHER" id="PTHR42872:SF6">
    <property type="entry name" value="PROTEIN-GLUTAMATE METHYLESTERASE_PROTEIN-GLUTAMINE GLUTAMINASE"/>
    <property type="match status" value="1"/>
</dbReference>
<dbReference type="CDD" id="cd17541">
    <property type="entry name" value="REC_CheB-like"/>
    <property type="match status" value="1"/>
</dbReference>
<feature type="active site" evidence="3">
    <location>
        <position position="166"/>
    </location>
</feature>
<proteinExistence type="predicted"/>
<dbReference type="PROSITE" id="PS50110">
    <property type="entry name" value="RESPONSE_REGULATORY"/>
    <property type="match status" value="1"/>
</dbReference>
<keyword evidence="4" id="KW-0597">Phosphoprotein</keyword>
<dbReference type="SMART" id="SM00448">
    <property type="entry name" value="REC"/>
    <property type="match status" value="1"/>
</dbReference>
<dbReference type="Pfam" id="PF00072">
    <property type="entry name" value="Response_reg"/>
    <property type="match status" value="1"/>
</dbReference>
<evidence type="ECO:0000256" key="3">
    <source>
        <dbReference type="PROSITE-ProRule" id="PRU00050"/>
    </source>
</evidence>
<dbReference type="InterPro" id="IPR000673">
    <property type="entry name" value="Sig_transdc_resp-reg_Me-estase"/>
</dbReference>
<dbReference type="CDD" id="cd16432">
    <property type="entry name" value="CheB_Rec"/>
    <property type="match status" value="1"/>
</dbReference>
<keyword evidence="8" id="KW-1185">Reference proteome</keyword>
<keyword evidence="1" id="KW-0963">Cytoplasm</keyword>
<feature type="domain" description="CheB-type methylesterase" evidence="6">
    <location>
        <begin position="153"/>
        <end position="347"/>
    </location>
</feature>
<dbReference type="Pfam" id="PF01339">
    <property type="entry name" value="CheB_methylest"/>
    <property type="match status" value="1"/>
</dbReference>
<dbReference type="PROSITE" id="PS50122">
    <property type="entry name" value="CHEB"/>
    <property type="match status" value="1"/>
</dbReference>
<reference evidence="7 8" key="1">
    <citation type="submission" date="2021-06" db="EMBL/GenBank/DDBJ databases">
        <title>Sphingomonas sp. XMGL2, whole genome shotgun sequencing project.</title>
        <authorList>
            <person name="Zhao G."/>
            <person name="Shen L."/>
        </authorList>
    </citation>
    <scope>NUCLEOTIDE SEQUENCE [LARGE SCALE GENOMIC DNA]</scope>
    <source>
        <strain evidence="7 8">XMGL2</strain>
    </source>
</reference>
<dbReference type="Proteomes" id="UP000776276">
    <property type="component" value="Unassembled WGS sequence"/>
</dbReference>
<dbReference type="InterPro" id="IPR008248">
    <property type="entry name" value="CheB-like"/>
</dbReference>
<name>A0ABS6BJB2_9SPHN</name>
<dbReference type="PIRSF" id="PIRSF000876">
    <property type="entry name" value="RR_chemtxs_CheB"/>
    <property type="match status" value="1"/>
</dbReference>
<evidence type="ECO:0000256" key="2">
    <source>
        <dbReference type="ARBA" id="ARBA00022500"/>
    </source>
</evidence>
<evidence type="ECO:0000259" key="5">
    <source>
        <dbReference type="PROSITE" id="PS50110"/>
    </source>
</evidence>
<feature type="domain" description="Response regulatory" evidence="5">
    <location>
        <begin position="1"/>
        <end position="116"/>
    </location>
</feature>
<gene>
    <name evidence="7" type="ORF">KOF26_10975</name>
</gene>
<dbReference type="EMBL" id="JAHKRT010000005">
    <property type="protein sequence ID" value="MBU3078391.1"/>
    <property type="molecule type" value="Genomic_DNA"/>
</dbReference>
<feature type="active site" evidence="3">
    <location>
        <position position="289"/>
    </location>
</feature>
<feature type="modified residue" description="4-aspartylphosphate" evidence="4">
    <location>
        <position position="50"/>
    </location>
</feature>
<dbReference type="InterPro" id="IPR001789">
    <property type="entry name" value="Sig_transdc_resp-reg_receiver"/>
</dbReference>
<keyword evidence="2 3" id="KW-0145">Chemotaxis</keyword>
<feature type="active site" evidence="3">
    <location>
        <position position="193"/>
    </location>
</feature>
<evidence type="ECO:0000256" key="4">
    <source>
        <dbReference type="PROSITE-ProRule" id="PRU00169"/>
    </source>
</evidence>
<comment type="caution">
    <text evidence="7">The sequence shown here is derived from an EMBL/GenBank/DDBJ whole genome shotgun (WGS) entry which is preliminary data.</text>
</comment>
<sequence length="359" mass="36628">MLVDDSVVARSIFQRMLEPHAAFEVVAVAHTADQALEKLATIGVDIILLDVDMPGTDGLTALPRLIEASGARVLVISSSCDVGGAAAVRAMTLGAADTLPKPGAGSFGGRFADVLAETLLRIGHAPNPALPDTVAIRVEPLAPVQRPLPLRPPVAGPIGCIAIGASTGGLHALSAFFRALPLEVAVPILITQHLPASFMPYFATQIADIAGRPARVAADGDRLDGGMMLIAPGDAHLGLMRSGVVVRVVLDRAPAASGCLPSVDPMFDAVAATYGPGGVGVVLSGMGRDGALAAPRLCEAGGEVLAQDMATSAVWGMPGAVAVAGDTAGVMEPAAIARRIARRHAAAHRVPLRDAVQWR</sequence>
<evidence type="ECO:0000313" key="7">
    <source>
        <dbReference type="EMBL" id="MBU3078391.1"/>
    </source>
</evidence>
<keyword evidence="3" id="KW-0378">Hydrolase</keyword>